<keyword evidence="1" id="KW-0175">Coiled coil</keyword>
<feature type="coiled-coil region" evidence="1">
    <location>
        <begin position="36"/>
        <end position="63"/>
    </location>
</feature>
<proteinExistence type="predicted"/>
<dbReference type="EMBL" id="LR798354">
    <property type="protein sequence ID" value="CAB5225771.1"/>
    <property type="molecule type" value="Genomic_DNA"/>
</dbReference>
<organism evidence="2">
    <name type="scientific">uncultured Caudovirales phage</name>
    <dbReference type="NCBI Taxonomy" id="2100421"/>
    <lineage>
        <taxon>Viruses</taxon>
        <taxon>Duplodnaviria</taxon>
        <taxon>Heunggongvirae</taxon>
        <taxon>Uroviricota</taxon>
        <taxon>Caudoviricetes</taxon>
        <taxon>Peduoviridae</taxon>
        <taxon>Maltschvirus</taxon>
        <taxon>Maltschvirus maltsch</taxon>
    </lineage>
</organism>
<gene>
    <name evidence="2" type="ORF">UFOVP756_4</name>
</gene>
<protein>
    <submittedName>
        <fullName evidence="2">Uncharacterized protein</fullName>
    </submittedName>
</protein>
<accession>A0A6J7XD38</accession>
<evidence type="ECO:0000256" key="1">
    <source>
        <dbReference type="SAM" id="Coils"/>
    </source>
</evidence>
<sequence length="85" mass="9968">MLNRETKFGLTFGQLLALLGLVGGILTTYIDLNIKVATIDERNKFMEQRMDKIENSTEMVRQENRQDHMKMEAKMDYLIEKIQSK</sequence>
<name>A0A6J7XD38_9CAUD</name>
<reference evidence="2" key="1">
    <citation type="submission" date="2020-05" db="EMBL/GenBank/DDBJ databases">
        <authorList>
            <person name="Chiriac C."/>
            <person name="Salcher M."/>
            <person name="Ghai R."/>
            <person name="Kavagutti S V."/>
        </authorList>
    </citation>
    <scope>NUCLEOTIDE SEQUENCE</scope>
</reference>
<evidence type="ECO:0000313" key="2">
    <source>
        <dbReference type="EMBL" id="CAB5225771.1"/>
    </source>
</evidence>